<protein>
    <submittedName>
        <fullName evidence="1">Uncharacterized protein</fullName>
    </submittedName>
</protein>
<dbReference type="EMBL" id="JARBJD010000221">
    <property type="protein sequence ID" value="KAK2946693.1"/>
    <property type="molecule type" value="Genomic_DNA"/>
</dbReference>
<accession>A0ABQ9X520</accession>
<name>A0ABQ9X520_9EUKA</name>
<organism evidence="1 2">
    <name type="scientific">Blattamonas nauphoetae</name>
    <dbReference type="NCBI Taxonomy" id="2049346"/>
    <lineage>
        <taxon>Eukaryota</taxon>
        <taxon>Metamonada</taxon>
        <taxon>Preaxostyla</taxon>
        <taxon>Oxymonadida</taxon>
        <taxon>Blattamonas</taxon>
    </lineage>
</organism>
<reference evidence="1 2" key="1">
    <citation type="journal article" date="2022" name="bioRxiv">
        <title>Genomics of Preaxostyla Flagellates Illuminates Evolutionary Transitions and the Path Towards Mitochondrial Loss.</title>
        <authorList>
            <person name="Novak L.V.F."/>
            <person name="Treitli S.C."/>
            <person name="Pyrih J."/>
            <person name="Halakuc P."/>
            <person name="Pipaliya S.V."/>
            <person name="Vacek V."/>
            <person name="Brzon O."/>
            <person name="Soukal P."/>
            <person name="Eme L."/>
            <person name="Dacks J.B."/>
            <person name="Karnkowska A."/>
            <person name="Elias M."/>
            <person name="Hampl V."/>
        </authorList>
    </citation>
    <scope>NUCLEOTIDE SEQUENCE [LARGE SCALE GENOMIC DNA]</scope>
    <source>
        <strain evidence="1">NAU3</strain>
        <tissue evidence="1">Gut</tissue>
    </source>
</reference>
<sequence length="303" mass="33603">MDTSGCVIWRSDDTCVQSENDIAIRCPSSPTVNKNGVDALLEVIGHVDSEIADDVTVPIRVFPWLQSKRTDRKAMVELRKTKSALEDNSSVFTDGDGWTIVVEKPMNVAVVDSNRELDETRKLFGNGQQCLQSVGGLAHIRLSLSSHLCSLTITAQTRMARCGQTRVGGYISICRTILSSTSDDTPGMCGDSVNSPHVGISSDALQAIFRTAKCIQRSMLMERCVFEKHDWNKWSCQSRQFVDCQFCRTEPDQHGIGNLNNENERFVSDMSRVDPDDSSLAADVLAHHRPGKEMIDGMDVWES</sequence>
<proteinExistence type="predicted"/>
<gene>
    <name evidence="1" type="ORF">BLNAU_18365</name>
</gene>
<keyword evidence="2" id="KW-1185">Reference proteome</keyword>
<evidence type="ECO:0000313" key="2">
    <source>
        <dbReference type="Proteomes" id="UP001281761"/>
    </source>
</evidence>
<comment type="caution">
    <text evidence="1">The sequence shown here is derived from an EMBL/GenBank/DDBJ whole genome shotgun (WGS) entry which is preliminary data.</text>
</comment>
<dbReference type="Proteomes" id="UP001281761">
    <property type="component" value="Unassembled WGS sequence"/>
</dbReference>
<evidence type="ECO:0000313" key="1">
    <source>
        <dbReference type="EMBL" id="KAK2946693.1"/>
    </source>
</evidence>